<accession>A3PE63</accession>
<dbReference type="KEGG" id="pmg:P9301_14151"/>
<evidence type="ECO:0000256" key="2">
    <source>
        <dbReference type="ARBA" id="ARBA00001911"/>
    </source>
</evidence>
<comment type="cofactor">
    <cofactor evidence="2 10">
        <name>NAD(+)</name>
        <dbReference type="ChEBI" id="CHEBI:57540"/>
    </cofactor>
</comment>
<comment type="pathway">
    <text evidence="3 10">Carbohydrate metabolism; galactose metabolism.</text>
</comment>
<evidence type="ECO:0000256" key="1">
    <source>
        <dbReference type="ARBA" id="ARBA00000083"/>
    </source>
</evidence>
<dbReference type="SUPFAM" id="SSF51735">
    <property type="entry name" value="NAD(P)-binding Rossmann-fold domains"/>
    <property type="match status" value="1"/>
</dbReference>
<dbReference type="InterPro" id="IPR001509">
    <property type="entry name" value="Epimerase_deHydtase"/>
</dbReference>
<evidence type="ECO:0000256" key="7">
    <source>
        <dbReference type="ARBA" id="ARBA00023027"/>
    </source>
</evidence>
<dbReference type="AlphaFoldDB" id="A3PE63"/>
<sequence length="330" mass="37184">MHCKRIVVTGGAGYIGSHFCKTAFLKGHKTFVIDNLITGNYDFIKWGEFYKLDIREESSFKELLLKIKPDYLVHFAASAYVSESIFKPLDYISNNIDGMRSVCKICSEIKIPIVFSSSCSVYGEAKNVPINESEPLNPLSPYGETKLFCEKILKWCSNAYGLRWVSLRYFNAAGADEDLEIGEKHDPETHIIPLAIRALGDSGETLKIFGRDYDTFDGTAVRDFIHVMDLASAHLKAIEYLAEGGMSNIFNLGSGNGTSIKSIINGLENISSKQVKLKYCERREEDPSCLFADISKAKSILNWQPEFSNLDNILRSAWKWHKKLNVNFSK</sequence>
<comment type="subunit">
    <text evidence="10">Homodimer.</text>
</comment>
<dbReference type="EC" id="5.1.3.2" evidence="5 10"/>
<dbReference type="STRING" id="167546.P9301_14151"/>
<evidence type="ECO:0000313" key="12">
    <source>
        <dbReference type="EMBL" id="ABO18038.1"/>
    </source>
</evidence>
<evidence type="ECO:0000256" key="10">
    <source>
        <dbReference type="RuleBase" id="RU366046"/>
    </source>
</evidence>
<keyword evidence="13" id="KW-1185">Reference proteome</keyword>
<dbReference type="Pfam" id="PF01370">
    <property type="entry name" value="Epimerase"/>
    <property type="match status" value="1"/>
</dbReference>
<evidence type="ECO:0000256" key="9">
    <source>
        <dbReference type="ARBA" id="ARBA00023277"/>
    </source>
</evidence>
<dbReference type="OrthoDB" id="9801785at2"/>
<dbReference type="PANTHER" id="PTHR43725:SF53">
    <property type="entry name" value="UDP-ARABINOSE 4-EPIMERASE 1"/>
    <property type="match status" value="1"/>
</dbReference>
<proteinExistence type="inferred from homology"/>
<comment type="catalytic activity">
    <reaction evidence="1 10">
        <text>UDP-alpha-D-glucose = UDP-alpha-D-galactose</text>
        <dbReference type="Rhea" id="RHEA:22168"/>
        <dbReference type="ChEBI" id="CHEBI:58885"/>
        <dbReference type="ChEBI" id="CHEBI:66914"/>
        <dbReference type="EC" id="5.1.3.2"/>
    </reaction>
</comment>
<evidence type="ECO:0000256" key="8">
    <source>
        <dbReference type="ARBA" id="ARBA00023235"/>
    </source>
</evidence>
<dbReference type="Gene3D" id="3.90.25.10">
    <property type="entry name" value="UDP-galactose 4-epimerase, domain 1"/>
    <property type="match status" value="1"/>
</dbReference>
<evidence type="ECO:0000256" key="5">
    <source>
        <dbReference type="ARBA" id="ARBA00013189"/>
    </source>
</evidence>
<keyword evidence="8 10" id="KW-0413">Isomerase</keyword>
<comment type="similarity">
    <text evidence="4 10">Belongs to the NAD(P)-dependent epimerase/dehydratase family.</text>
</comment>
<name>A3PE63_PROM0</name>
<evidence type="ECO:0000256" key="6">
    <source>
        <dbReference type="ARBA" id="ARBA00018569"/>
    </source>
</evidence>
<dbReference type="HOGENOM" id="CLU_007383_1_10_3"/>
<gene>
    <name evidence="12" type="primary">galE</name>
    <name evidence="12" type="ordered locus">P9301_14151</name>
</gene>
<dbReference type="PANTHER" id="PTHR43725">
    <property type="entry name" value="UDP-GLUCOSE 4-EPIMERASE"/>
    <property type="match status" value="1"/>
</dbReference>
<evidence type="ECO:0000256" key="3">
    <source>
        <dbReference type="ARBA" id="ARBA00004947"/>
    </source>
</evidence>
<dbReference type="GO" id="GO:0006012">
    <property type="term" value="P:galactose metabolic process"/>
    <property type="evidence" value="ECO:0007669"/>
    <property type="project" value="UniProtKB-UniPathway"/>
</dbReference>
<dbReference type="GO" id="GO:0003978">
    <property type="term" value="F:UDP-glucose 4-epimerase activity"/>
    <property type="evidence" value="ECO:0007669"/>
    <property type="project" value="UniProtKB-UniRule"/>
</dbReference>
<protein>
    <recommendedName>
        <fullName evidence="6 10">UDP-glucose 4-epimerase</fullName>
        <ecNumber evidence="5 10">5.1.3.2</ecNumber>
    </recommendedName>
</protein>
<dbReference type="eggNOG" id="COG1087">
    <property type="taxonomic scope" value="Bacteria"/>
</dbReference>
<dbReference type="CDD" id="cd05247">
    <property type="entry name" value="UDP_G4E_1_SDR_e"/>
    <property type="match status" value="1"/>
</dbReference>
<evidence type="ECO:0000259" key="11">
    <source>
        <dbReference type="Pfam" id="PF01370"/>
    </source>
</evidence>
<evidence type="ECO:0000313" key="13">
    <source>
        <dbReference type="Proteomes" id="UP000001430"/>
    </source>
</evidence>
<keyword evidence="9 10" id="KW-0119">Carbohydrate metabolism</keyword>
<dbReference type="Gene3D" id="3.40.50.720">
    <property type="entry name" value="NAD(P)-binding Rossmann-like Domain"/>
    <property type="match status" value="1"/>
</dbReference>
<dbReference type="InterPro" id="IPR005886">
    <property type="entry name" value="UDP_G4E"/>
</dbReference>
<dbReference type="EMBL" id="CP000576">
    <property type="protein sequence ID" value="ABO18038.1"/>
    <property type="molecule type" value="Genomic_DNA"/>
</dbReference>
<dbReference type="Proteomes" id="UP000001430">
    <property type="component" value="Chromosome"/>
</dbReference>
<dbReference type="InterPro" id="IPR036291">
    <property type="entry name" value="NAD(P)-bd_dom_sf"/>
</dbReference>
<dbReference type="RefSeq" id="WP_011863347.1">
    <property type="nucleotide sequence ID" value="NC_009091.1"/>
</dbReference>
<reference evidence="12 13" key="1">
    <citation type="journal article" date="2007" name="PLoS Genet.">
        <title>Patterns and implications of gene gain and loss in the evolution of Prochlorococcus.</title>
        <authorList>
            <person name="Kettler G.C."/>
            <person name="Martiny A.C."/>
            <person name="Huang K."/>
            <person name="Zucker J."/>
            <person name="Coleman M.L."/>
            <person name="Rodrigue S."/>
            <person name="Chen F."/>
            <person name="Lapidus A."/>
            <person name="Ferriera S."/>
            <person name="Johnson J."/>
            <person name="Steglich C."/>
            <person name="Church G.M."/>
            <person name="Richardson P."/>
            <person name="Chisholm S.W."/>
        </authorList>
    </citation>
    <scope>NUCLEOTIDE SEQUENCE [LARGE SCALE GENOMIC DNA]</scope>
    <source>
        <strain evidence="12 13">MIT 9301</strain>
    </source>
</reference>
<dbReference type="NCBIfam" id="TIGR01179">
    <property type="entry name" value="galE"/>
    <property type="match status" value="1"/>
</dbReference>
<dbReference type="UniPathway" id="UPA00214"/>
<organism evidence="12 13">
    <name type="scientific">Prochlorococcus marinus (strain MIT 9301)</name>
    <dbReference type="NCBI Taxonomy" id="167546"/>
    <lineage>
        <taxon>Bacteria</taxon>
        <taxon>Bacillati</taxon>
        <taxon>Cyanobacteriota</taxon>
        <taxon>Cyanophyceae</taxon>
        <taxon>Synechococcales</taxon>
        <taxon>Prochlorococcaceae</taxon>
        <taxon>Prochlorococcus</taxon>
    </lineage>
</organism>
<feature type="domain" description="NAD-dependent epimerase/dehydratase" evidence="11">
    <location>
        <begin position="6"/>
        <end position="253"/>
    </location>
</feature>
<keyword evidence="7 10" id="KW-0520">NAD</keyword>
<evidence type="ECO:0000256" key="4">
    <source>
        <dbReference type="ARBA" id="ARBA00007637"/>
    </source>
</evidence>